<keyword evidence="1" id="KW-0812">Transmembrane</keyword>
<keyword evidence="1" id="KW-0472">Membrane</keyword>
<sequence>MRMIPDATIRKIVALCVMIIVIAFEQFIRMFQQNLDIIRILTFGYYL</sequence>
<dbReference type="Proteomes" id="UP000520291">
    <property type="component" value="Unassembled WGS sequence"/>
</dbReference>
<accession>A0A7X9XJC6</accession>
<keyword evidence="1" id="KW-1133">Transmembrane helix</keyword>
<dbReference type="AlphaFoldDB" id="A0A7X9XJC6"/>
<protein>
    <submittedName>
        <fullName evidence="2">Uncharacterized protein</fullName>
    </submittedName>
</protein>
<reference evidence="2 3" key="1">
    <citation type="submission" date="2020-04" db="EMBL/GenBank/DDBJ databases">
        <authorList>
            <person name="Hitch T.C.A."/>
            <person name="Wylensek D."/>
            <person name="Clavel T."/>
        </authorList>
    </citation>
    <scope>NUCLEOTIDE SEQUENCE [LARGE SCALE GENOMIC DNA]</scope>
    <source>
        <strain evidence="2 3">WCA3-601-WT-5E</strain>
    </source>
</reference>
<evidence type="ECO:0000313" key="3">
    <source>
        <dbReference type="Proteomes" id="UP000520291"/>
    </source>
</evidence>
<organism evidence="2 3">
    <name type="scientific">Bacteroides eggerthii</name>
    <dbReference type="NCBI Taxonomy" id="28111"/>
    <lineage>
        <taxon>Bacteria</taxon>
        <taxon>Pseudomonadati</taxon>
        <taxon>Bacteroidota</taxon>
        <taxon>Bacteroidia</taxon>
        <taxon>Bacteroidales</taxon>
        <taxon>Bacteroidaceae</taxon>
        <taxon>Bacteroides</taxon>
    </lineage>
</organism>
<gene>
    <name evidence="2" type="ORF">HF841_14170</name>
</gene>
<evidence type="ECO:0000313" key="2">
    <source>
        <dbReference type="EMBL" id="NME87151.1"/>
    </source>
</evidence>
<proteinExistence type="predicted"/>
<comment type="caution">
    <text evidence="2">The sequence shown here is derived from an EMBL/GenBank/DDBJ whole genome shotgun (WGS) entry which is preliminary data.</text>
</comment>
<dbReference type="EMBL" id="JABAGL010000020">
    <property type="protein sequence ID" value="NME87151.1"/>
    <property type="molecule type" value="Genomic_DNA"/>
</dbReference>
<name>A0A7X9XJC6_9BACE</name>
<evidence type="ECO:0000256" key="1">
    <source>
        <dbReference type="SAM" id="Phobius"/>
    </source>
</evidence>
<feature type="transmembrane region" description="Helical" evidence="1">
    <location>
        <begin position="12"/>
        <end position="31"/>
    </location>
</feature>